<dbReference type="OrthoDB" id="272013at2759"/>
<name>A0A1X0NFD8_9TRYP</name>
<dbReference type="GeneID" id="39991001"/>
<keyword evidence="2" id="KW-1185">Reference proteome</keyword>
<accession>A0A1X0NFD8</accession>
<dbReference type="Proteomes" id="UP000192257">
    <property type="component" value="Unassembled WGS sequence"/>
</dbReference>
<comment type="caution">
    <text evidence="1">The sequence shown here is derived from an EMBL/GenBank/DDBJ whole genome shotgun (WGS) entry which is preliminary data.</text>
</comment>
<dbReference type="EMBL" id="NBCO01000071">
    <property type="protein sequence ID" value="ORC83435.1"/>
    <property type="molecule type" value="Genomic_DNA"/>
</dbReference>
<dbReference type="VEuPathDB" id="TriTrypDB:TM35_000711160"/>
<dbReference type="PANTHER" id="PTHR15245:SF20">
    <property type="entry name" value="SYMPLEKIN"/>
    <property type="match status" value="1"/>
</dbReference>
<evidence type="ECO:0000313" key="2">
    <source>
        <dbReference type="Proteomes" id="UP000192257"/>
    </source>
</evidence>
<gene>
    <name evidence="1" type="ORF">TM35_000711160</name>
</gene>
<dbReference type="RefSeq" id="XP_028877501.1">
    <property type="nucleotide sequence ID" value="XM_029031221.1"/>
</dbReference>
<dbReference type="PANTHER" id="PTHR15245">
    <property type="entry name" value="SYMPLEKIN-RELATED"/>
    <property type="match status" value="1"/>
</dbReference>
<feature type="non-terminal residue" evidence="1">
    <location>
        <position position="1"/>
    </location>
</feature>
<organism evidence="1 2">
    <name type="scientific">Trypanosoma theileri</name>
    <dbReference type="NCBI Taxonomy" id="67003"/>
    <lineage>
        <taxon>Eukaryota</taxon>
        <taxon>Discoba</taxon>
        <taxon>Euglenozoa</taxon>
        <taxon>Kinetoplastea</taxon>
        <taxon>Metakinetoplastina</taxon>
        <taxon>Trypanosomatida</taxon>
        <taxon>Trypanosomatidae</taxon>
        <taxon>Trypanosoma</taxon>
    </lineage>
</organism>
<sequence>VMELITEAGLPSLLLDLLLQCPRITRYVWNYIHVQFCLSTEKVRCLLGMSLLKNLAIKRMVYRRYAVNSLLHLATVWNEYPRRL</sequence>
<evidence type="ECO:0000313" key="1">
    <source>
        <dbReference type="EMBL" id="ORC83435.1"/>
    </source>
</evidence>
<reference evidence="1 2" key="1">
    <citation type="submission" date="2017-03" db="EMBL/GenBank/DDBJ databases">
        <title>An alternative strategy for trypanosome survival in the mammalian bloodstream revealed through genome and transcriptome analysis of the ubiquitous bovine parasite Trypanosoma (Megatrypanum) theileri.</title>
        <authorList>
            <person name="Kelly S."/>
            <person name="Ivens A."/>
            <person name="Mott A."/>
            <person name="O'Neill E."/>
            <person name="Emms D."/>
            <person name="Macleod O."/>
            <person name="Voorheis P."/>
            <person name="Matthews J."/>
            <person name="Matthews K."/>
            <person name="Carrington M."/>
        </authorList>
    </citation>
    <scope>NUCLEOTIDE SEQUENCE [LARGE SCALE GENOMIC DNA]</scope>
    <source>
        <strain evidence="1">Edinburgh</strain>
    </source>
</reference>
<protein>
    <submittedName>
        <fullName evidence="1">Uncharacterized protein</fullName>
    </submittedName>
</protein>
<proteinExistence type="predicted"/>
<dbReference type="GO" id="GO:0005847">
    <property type="term" value="C:mRNA cleavage and polyadenylation specificity factor complex"/>
    <property type="evidence" value="ECO:0007669"/>
    <property type="project" value="TreeGrafter"/>
</dbReference>
<dbReference type="InterPro" id="IPR021850">
    <property type="entry name" value="Symplekin/Pta1"/>
</dbReference>
<dbReference type="AlphaFoldDB" id="A0A1X0NFD8"/>
<feature type="non-terminal residue" evidence="1">
    <location>
        <position position="84"/>
    </location>
</feature>